<dbReference type="NCBIfam" id="TIGR00856">
    <property type="entry name" value="pyrC_dimer"/>
    <property type="match status" value="1"/>
</dbReference>
<feature type="binding site" evidence="10">
    <location>
        <position position="232"/>
    </location>
    <ligand>
        <name>Zn(2+)</name>
        <dbReference type="ChEBI" id="CHEBI:29105"/>
        <label>2</label>
    </ligand>
</feature>
<evidence type="ECO:0000256" key="2">
    <source>
        <dbReference type="ARBA" id="ARBA00004880"/>
    </source>
</evidence>
<dbReference type="CDD" id="cd01294">
    <property type="entry name" value="DHOase"/>
    <property type="match status" value="1"/>
</dbReference>
<organism evidence="13 14">
    <name type="scientific">Stutzerimonas xanthomarina DSM 18231</name>
    <dbReference type="NCBI Taxonomy" id="1403346"/>
    <lineage>
        <taxon>Bacteria</taxon>
        <taxon>Pseudomonadati</taxon>
        <taxon>Pseudomonadota</taxon>
        <taxon>Gammaproteobacteria</taxon>
        <taxon>Pseudomonadales</taxon>
        <taxon>Pseudomonadaceae</taxon>
        <taxon>Stutzerimonas</taxon>
    </lineage>
</organism>
<dbReference type="GO" id="GO:0004151">
    <property type="term" value="F:dihydroorotase activity"/>
    <property type="evidence" value="ECO:0007669"/>
    <property type="project" value="UniProtKB-UniRule"/>
</dbReference>
<sequence length="404" mass="44572">MNDIQPGYRYLPLKLEPAAAHVAPSLDHLFRRNVPPAAIFFRVSGSIPARFTRLEPCMSDRLTLLRPDDWHIHLRDGAALPHTVADAARQFARAIIMPNLVPPVRNAAEADSYRQRILAARPAGSAFEPLMVLYLTDGTQPEDVRTAKASGYVFAAKLYPAGATTNSASGVTRIDNIFAVLETMAEVGLPLLVHGEVTRSEIDIFDREKYFIDEQLSRVTERFPSLKVVFEHITTRDAVQFVEAASSNVGATITAHHLLYNRNHMLVGGIRPHFFCLPILKRNVHQEALLDAATSGNPKFFLGTDSAPHAQHAKENACGCAGCYTAFAAIELYAEAFEQRGALNRLEAFASHFGADFYGLPRNTDTITLIRESWSVPANLPFGEHNVVPLRAGETLHWRLEAGA</sequence>
<comment type="similarity">
    <text evidence="3 10 11">Belongs to the metallo-dependent hydrolases superfamily. DHOase family. Class II DHOase subfamily.</text>
</comment>
<reference evidence="13 14" key="1">
    <citation type="submission" date="2016-11" db="EMBL/GenBank/DDBJ databases">
        <authorList>
            <person name="Jaros S."/>
            <person name="Januszkiewicz K."/>
            <person name="Wedrychowicz H."/>
        </authorList>
    </citation>
    <scope>NUCLEOTIDE SEQUENCE [LARGE SCALE GENOMIC DNA]</scope>
    <source>
        <strain evidence="13 14">DSM 18231</strain>
    </source>
</reference>
<feature type="binding site" evidence="10">
    <location>
        <begin position="73"/>
        <end position="75"/>
    </location>
    <ligand>
        <name>substrate</name>
    </ligand>
</feature>
<name>A0A1M5QXK0_9GAMM</name>
<dbReference type="PROSITE" id="PS00482">
    <property type="entry name" value="DIHYDROOROTASE_1"/>
    <property type="match status" value="1"/>
</dbReference>
<feature type="binding site" evidence="10">
    <location>
        <position position="305"/>
    </location>
    <ligand>
        <name>Zn(2+)</name>
        <dbReference type="ChEBI" id="CHEBI:29105"/>
        <label>1</label>
    </ligand>
</feature>
<dbReference type="PROSITE" id="PS00483">
    <property type="entry name" value="DIHYDROOROTASE_2"/>
    <property type="match status" value="1"/>
</dbReference>
<evidence type="ECO:0000313" key="14">
    <source>
        <dbReference type="Proteomes" id="UP000184000"/>
    </source>
</evidence>
<comment type="subunit">
    <text evidence="10">Homodimer.</text>
</comment>
<evidence type="ECO:0000256" key="5">
    <source>
        <dbReference type="ARBA" id="ARBA00022723"/>
    </source>
</evidence>
<dbReference type="UniPathway" id="UPA00070">
    <property type="reaction ID" value="UER00117"/>
</dbReference>
<protein>
    <recommendedName>
        <fullName evidence="4 10">Dihydroorotase</fullName>
        <shortName evidence="10">DHOase</shortName>
        <ecNumber evidence="4 10">3.5.2.3</ecNumber>
    </recommendedName>
</protein>
<comment type="catalytic activity">
    <reaction evidence="9 10 11">
        <text>(S)-dihydroorotate + H2O = N-carbamoyl-L-aspartate + H(+)</text>
        <dbReference type="Rhea" id="RHEA:24296"/>
        <dbReference type="ChEBI" id="CHEBI:15377"/>
        <dbReference type="ChEBI" id="CHEBI:15378"/>
        <dbReference type="ChEBI" id="CHEBI:30864"/>
        <dbReference type="ChEBI" id="CHEBI:32814"/>
        <dbReference type="EC" id="3.5.2.3"/>
    </reaction>
</comment>
<dbReference type="EMBL" id="FQXA01000004">
    <property type="protein sequence ID" value="SHH18907.1"/>
    <property type="molecule type" value="Genomic_DNA"/>
</dbReference>
<feature type="active site" evidence="10">
    <location>
        <position position="305"/>
    </location>
</feature>
<keyword evidence="8 10" id="KW-0665">Pyrimidine biosynthesis</keyword>
<dbReference type="GO" id="GO:0006207">
    <property type="term" value="P:'de novo' pyrimidine nucleobase biosynthetic process"/>
    <property type="evidence" value="ECO:0007669"/>
    <property type="project" value="TreeGrafter"/>
</dbReference>
<keyword evidence="6 10" id="KW-0378">Hydrolase</keyword>
<dbReference type="SUPFAM" id="SSF51556">
    <property type="entry name" value="Metallo-dependent hydrolases"/>
    <property type="match status" value="1"/>
</dbReference>
<feature type="binding site" evidence="10">
    <location>
        <position position="194"/>
    </location>
    <ligand>
        <name>Zn(2+)</name>
        <dbReference type="ChEBI" id="CHEBI:29105"/>
        <label>2</label>
    </ligand>
</feature>
<feature type="domain" description="Amidohydrolase-related" evidence="12">
    <location>
        <begin position="69"/>
        <end position="368"/>
    </location>
</feature>
<feature type="binding site" description="via carbamate group" evidence="10">
    <location>
        <position position="157"/>
    </location>
    <ligand>
        <name>Zn(2+)</name>
        <dbReference type="ChEBI" id="CHEBI:29105"/>
        <label>1</label>
    </ligand>
</feature>
<dbReference type="InterPro" id="IPR002195">
    <property type="entry name" value="Dihydroorotase_CS"/>
</dbReference>
<keyword evidence="7 10" id="KW-0862">Zinc</keyword>
<keyword evidence="5 10" id="KW-0479">Metal-binding</keyword>
<feature type="binding site" description="via carbamate group" evidence="10">
    <location>
        <position position="157"/>
    </location>
    <ligand>
        <name>Zn(2+)</name>
        <dbReference type="ChEBI" id="CHEBI:29105"/>
        <label>2</label>
    </ligand>
</feature>
<dbReference type="GO" id="GO:0008270">
    <property type="term" value="F:zinc ion binding"/>
    <property type="evidence" value="ECO:0007669"/>
    <property type="project" value="UniProtKB-UniRule"/>
</dbReference>
<feature type="binding site" evidence="10">
    <location>
        <position position="194"/>
    </location>
    <ligand>
        <name>substrate</name>
    </ligand>
</feature>
<evidence type="ECO:0000259" key="12">
    <source>
        <dbReference type="Pfam" id="PF01979"/>
    </source>
</evidence>
<evidence type="ECO:0000256" key="6">
    <source>
        <dbReference type="ARBA" id="ARBA00022801"/>
    </source>
</evidence>
<evidence type="ECO:0000256" key="8">
    <source>
        <dbReference type="ARBA" id="ARBA00022975"/>
    </source>
</evidence>
<dbReference type="Gene3D" id="3.20.20.140">
    <property type="entry name" value="Metal-dependent hydrolases"/>
    <property type="match status" value="1"/>
</dbReference>
<evidence type="ECO:0000256" key="11">
    <source>
        <dbReference type="RuleBase" id="RU003440"/>
    </source>
</evidence>
<feature type="binding site" evidence="10">
    <location>
        <position position="309"/>
    </location>
    <ligand>
        <name>substrate</name>
    </ligand>
</feature>
<comment type="pathway">
    <text evidence="2 10 11">Pyrimidine metabolism; UMP biosynthesis via de novo pathway; (S)-dihydroorotate from bicarbonate: step 3/3.</text>
</comment>
<feature type="binding site" evidence="10">
    <location>
        <position position="99"/>
    </location>
    <ligand>
        <name>substrate</name>
    </ligand>
</feature>
<evidence type="ECO:0000256" key="3">
    <source>
        <dbReference type="ARBA" id="ARBA00005631"/>
    </source>
</evidence>
<comment type="function">
    <text evidence="1 10">Catalyzes the reversible cyclization of carbamoyl aspartate to dihydroorotate.</text>
</comment>
<feature type="modified residue" description="N6-carboxylysine" evidence="10">
    <location>
        <position position="157"/>
    </location>
</feature>
<evidence type="ECO:0000256" key="7">
    <source>
        <dbReference type="ARBA" id="ARBA00022833"/>
    </source>
</evidence>
<proteinExistence type="inferred from homology"/>
<dbReference type="AlphaFoldDB" id="A0A1M5QXK0"/>
<feature type="binding site" evidence="10">
    <location>
        <position position="71"/>
    </location>
    <ligand>
        <name>Zn(2+)</name>
        <dbReference type="ChEBI" id="CHEBI:29105"/>
        <label>1</label>
    </ligand>
</feature>
<comment type="cofactor">
    <cofactor evidence="10 11">
        <name>Zn(2+)</name>
        <dbReference type="ChEBI" id="CHEBI:29105"/>
    </cofactor>
    <text evidence="10 11">Binds 2 Zn(2+) ions per subunit.</text>
</comment>
<evidence type="ECO:0000256" key="10">
    <source>
        <dbReference type="HAMAP-Rule" id="MF_00219"/>
    </source>
</evidence>
<feature type="binding site" evidence="10">
    <location>
        <position position="321"/>
    </location>
    <ligand>
        <name>substrate</name>
    </ligand>
</feature>
<dbReference type="GO" id="GO:0005829">
    <property type="term" value="C:cytosol"/>
    <property type="evidence" value="ECO:0007669"/>
    <property type="project" value="TreeGrafter"/>
</dbReference>
<dbReference type="InterPro" id="IPR004721">
    <property type="entry name" value="DHOdimr"/>
</dbReference>
<dbReference type="Proteomes" id="UP000184000">
    <property type="component" value="Unassembled WGS sequence"/>
</dbReference>
<dbReference type="PANTHER" id="PTHR43137">
    <property type="entry name" value="DIHYDROOROTASE"/>
    <property type="match status" value="1"/>
</dbReference>
<dbReference type="HAMAP" id="MF_00219">
    <property type="entry name" value="PyrC_classII"/>
    <property type="match status" value="1"/>
</dbReference>
<feature type="binding site" evidence="10">
    <location>
        <position position="277"/>
    </location>
    <ligand>
        <name>substrate</name>
    </ligand>
</feature>
<evidence type="ECO:0000256" key="4">
    <source>
        <dbReference type="ARBA" id="ARBA00012860"/>
    </source>
</evidence>
<evidence type="ECO:0000313" key="13">
    <source>
        <dbReference type="EMBL" id="SHH18907.1"/>
    </source>
</evidence>
<evidence type="ECO:0000256" key="1">
    <source>
        <dbReference type="ARBA" id="ARBA00002368"/>
    </source>
</evidence>
<evidence type="ECO:0000256" key="9">
    <source>
        <dbReference type="ARBA" id="ARBA00048492"/>
    </source>
</evidence>
<dbReference type="EC" id="3.5.2.3" evidence="4 10"/>
<dbReference type="FunFam" id="3.20.20.140:FF:000006">
    <property type="entry name" value="Dihydroorotase"/>
    <property type="match status" value="1"/>
</dbReference>
<gene>
    <name evidence="10" type="primary">pyrC</name>
    <name evidence="13" type="ORF">SAMN02744645_2909</name>
</gene>
<dbReference type="InterPro" id="IPR032466">
    <property type="entry name" value="Metal_Hydrolase"/>
</dbReference>
<dbReference type="Pfam" id="PF01979">
    <property type="entry name" value="Amidohydro_1"/>
    <property type="match status" value="1"/>
</dbReference>
<accession>A0A1M5QXK0</accession>
<dbReference type="GO" id="GO:0044205">
    <property type="term" value="P:'de novo' UMP biosynthetic process"/>
    <property type="evidence" value="ECO:0007669"/>
    <property type="project" value="UniProtKB-UniRule"/>
</dbReference>
<dbReference type="InterPro" id="IPR006680">
    <property type="entry name" value="Amidohydro-rel"/>
</dbReference>
<feature type="binding site" evidence="10">
    <location>
        <position position="73"/>
    </location>
    <ligand>
        <name>Zn(2+)</name>
        <dbReference type="ChEBI" id="CHEBI:29105"/>
        <label>1</label>
    </ligand>
</feature>
<dbReference type="PANTHER" id="PTHR43137:SF1">
    <property type="entry name" value="DIHYDROOROTASE"/>
    <property type="match status" value="1"/>
</dbReference>